<dbReference type="AlphaFoldDB" id="A0A7S4FFT0"/>
<evidence type="ECO:0000256" key="6">
    <source>
        <dbReference type="ARBA" id="ARBA00077677"/>
    </source>
</evidence>
<dbReference type="Gene3D" id="2.30.170.40">
    <property type="entry name" value="Ribosomal protein L28/L24"/>
    <property type="match status" value="1"/>
</dbReference>
<evidence type="ECO:0000256" key="5">
    <source>
        <dbReference type="ARBA" id="ARBA00072708"/>
    </source>
</evidence>
<dbReference type="InterPro" id="IPR026569">
    <property type="entry name" value="Ribosomal_bL28"/>
</dbReference>
<comment type="similarity">
    <text evidence="2 8">Belongs to the bacterial ribosomal protein bL17 family.</text>
</comment>
<protein>
    <recommendedName>
        <fullName evidence="5">Large ribosomal subunit protein bL17c</fullName>
    </recommendedName>
    <alternativeName>
        <fullName evidence="6">50S ribosomal protein L17, chloroplastic</fullName>
    </alternativeName>
    <alternativeName>
        <fullName evidence="7">CL17</fullName>
    </alternativeName>
</protein>
<dbReference type="GO" id="GO:0006412">
    <property type="term" value="P:translation"/>
    <property type="evidence" value="ECO:0007669"/>
    <property type="project" value="InterPro"/>
</dbReference>
<dbReference type="PANTHER" id="PTHR14413">
    <property type="entry name" value="RIBOSOMAL PROTEIN L17"/>
    <property type="match status" value="1"/>
</dbReference>
<reference evidence="9" key="1">
    <citation type="submission" date="2021-01" db="EMBL/GenBank/DDBJ databases">
        <authorList>
            <person name="Corre E."/>
            <person name="Pelletier E."/>
            <person name="Niang G."/>
            <person name="Scheremetjew M."/>
            <person name="Finn R."/>
            <person name="Kale V."/>
            <person name="Holt S."/>
            <person name="Cochrane G."/>
            <person name="Meng A."/>
            <person name="Brown T."/>
            <person name="Cohen L."/>
        </authorList>
    </citation>
    <scope>NUCLEOTIDE SEQUENCE</scope>
    <source>
        <strain evidence="9">CCMP1594</strain>
    </source>
</reference>
<dbReference type="HAMAP" id="MF_01368">
    <property type="entry name" value="Ribosomal_bL17"/>
    <property type="match status" value="1"/>
</dbReference>
<dbReference type="GO" id="GO:0003735">
    <property type="term" value="F:structural constituent of ribosome"/>
    <property type="evidence" value="ECO:0007669"/>
    <property type="project" value="InterPro"/>
</dbReference>
<accession>A0A7S4FFT0</accession>
<dbReference type="SUPFAM" id="SSF143800">
    <property type="entry name" value="L28p-like"/>
    <property type="match status" value="1"/>
</dbReference>
<dbReference type="EMBL" id="HBJA01014180">
    <property type="protein sequence ID" value="CAE0793364.1"/>
    <property type="molecule type" value="Transcribed_RNA"/>
</dbReference>
<dbReference type="GO" id="GO:0022625">
    <property type="term" value="C:cytosolic large ribosomal subunit"/>
    <property type="evidence" value="ECO:0007669"/>
    <property type="project" value="TreeGrafter"/>
</dbReference>
<evidence type="ECO:0000256" key="4">
    <source>
        <dbReference type="ARBA" id="ARBA00023274"/>
    </source>
</evidence>
<evidence type="ECO:0000256" key="1">
    <source>
        <dbReference type="ARBA" id="ARBA00008760"/>
    </source>
</evidence>
<dbReference type="Pfam" id="PF01196">
    <property type="entry name" value="Ribosomal_L17"/>
    <property type="match status" value="1"/>
</dbReference>
<dbReference type="Gene3D" id="3.90.1030.10">
    <property type="entry name" value="Ribosomal protein L17"/>
    <property type="match status" value="1"/>
</dbReference>
<dbReference type="SUPFAM" id="SSF64263">
    <property type="entry name" value="Prokaryotic ribosomal protein L17"/>
    <property type="match status" value="1"/>
</dbReference>
<evidence type="ECO:0000256" key="8">
    <source>
        <dbReference type="RuleBase" id="RU000660"/>
    </source>
</evidence>
<evidence type="ECO:0000256" key="2">
    <source>
        <dbReference type="ARBA" id="ARBA00008777"/>
    </source>
</evidence>
<dbReference type="InterPro" id="IPR036373">
    <property type="entry name" value="Ribosomal_bL17_sf"/>
</dbReference>
<comment type="similarity">
    <text evidence="1">Belongs to the bacterial ribosomal protein bL28 family.</text>
</comment>
<sequence length="440" mass="48812">MSLLPLQHPRYDAAPLLGQSTYHGRKIVVCSAVMAACVGAVVLMSAADRTTQSALYSSPVATSSNVATVGAAVPVSRPVFAQRAAGSTTPMYSNVDDMALRYEPVDVNFLPEAPSVSSPFHGAGVAALSMSFLLAIAGVGLRALSFFQRPAPGLTYVDMTQTDDYAMAAYAGSANERKRGRICYLLGKTDNRKARSISFSHIRNKRVQKVNLQWRRLYWKEGNCWVRLRLSTKGIKTITKYGLDKAARKFGLNLNLYRNGSSGRNYKNQLTGNEAKAAALRTNTCADTITYKTKWSESVRFMEDKPKVTTMAATNEEPQEIAMMISHGKKLAKLSKPADQRKALMRALTTELLRHGRIKTNVVRAKAMRKHVDHMITLAKDGSLHARRQAMGYIYDKQLVHALFESVPERYGDREGGYTRIFPTNPRRGDNTKMCYIELV</sequence>
<evidence type="ECO:0000313" key="9">
    <source>
        <dbReference type="EMBL" id="CAE0793364.1"/>
    </source>
</evidence>
<evidence type="ECO:0000256" key="7">
    <source>
        <dbReference type="ARBA" id="ARBA00082728"/>
    </source>
</evidence>
<proteinExistence type="inferred from homology"/>
<gene>
    <name evidence="9" type="ORF">EGYM00163_LOCUS4481</name>
</gene>
<name>A0A7S4FFT0_9EUGL</name>
<organism evidence="9">
    <name type="scientific">Eutreptiella gymnastica</name>
    <dbReference type="NCBI Taxonomy" id="73025"/>
    <lineage>
        <taxon>Eukaryota</taxon>
        <taxon>Discoba</taxon>
        <taxon>Euglenozoa</taxon>
        <taxon>Euglenida</taxon>
        <taxon>Spirocuta</taxon>
        <taxon>Euglenophyceae</taxon>
        <taxon>Eutreptiales</taxon>
        <taxon>Eutreptiaceae</taxon>
        <taxon>Eutreptiella</taxon>
    </lineage>
</organism>
<dbReference type="Pfam" id="PF00830">
    <property type="entry name" value="Ribosomal_L28"/>
    <property type="match status" value="1"/>
</dbReference>
<dbReference type="FunFam" id="3.90.1030.10:FF:000001">
    <property type="entry name" value="50S ribosomal protein L17"/>
    <property type="match status" value="1"/>
</dbReference>
<dbReference type="InterPro" id="IPR000456">
    <property type="entry name" value="Ribosomal_bL17"/>
</dbReference>
<dbReference type="InterPro" id="IPR034704">
    <property type="entry name" value="Ribosomal_bL28/bL31-like_sf"/>
</dbReference>
<dbReference type="PANTHER" id="PTHR14413:SF16">
    <property type="entry name" value="LARGE RIBOSOMAL SUBUNIT PROTEIN BL17M"/>
    <property type="match status" value="1"/>
</dbReference>
<dbReference type="InterPro" id="IPR037147">
    <property type="entry name" value="Ribosomal_bL28_sf"/>
</dbReference>
<keyword evidence="4 8" id="KW-0687">Ribonucleoprotein</keyword>
<evidence type="ECO:0000256" key="3">
    <source>
        <dbReference type="ARBA" id="ARBA00022980"/>
    </source>
</evidence>
<dbReference type="NCBIfam" id="TIGR00059">
    <property type="entry name" value="L17"/>
    <property type="match status" value="1"/>
</dbReference>
<keyword evidence="3 8" id="KW-0689">Ribosomal protein</keyword>